<comment type="caution">
    <text evidence="3">The sequence shown here is derived from an EMBL/GenBank/DDBJ whole genome shotgun (WGS) entry which is preliminary data.</text>
</comment>
<accession>A0A1V9ZGG3</accession>
<evidence type="ECO:0000256" key="1">
    <source>
        <dbReference type="SAM" id="Coils"/>
    </source>
</evidence>
<evidence type="ECO:0000313" key="4">
    <source>
        <dbReference type="Proteomes" id="UP000243579"/>
    </source>
</evidence>
<reference evidence="3 4" key="1">
    <citation type="journal article" date="2014" name="Genome Biol. Evol.">
        <title>The secreted proteins of Achlya hypogyna and Thraustotheca clavata identify the ancestral oomycete secretome and reveal gene acquisitions by horizontal gene transfer.</title>
        <authorList>
            <person name="Misner I."/>
            <person name="Blouin N."/>
            <person name="Leonard G."/>
            <person name="Richards T.A."/>
            <person name="Lane C.E."/>
        </authorList>
    </citation>
    <scope>NUCLEOTIDE SEQUENCE [LARGE SCALE GENOMIC DNA]</scope>
    <source>
        <strain evidence="3 4">ATCC 48635</strain>
    </source>
</reference>
<feature type="compositionally biased region" description="Basic and acidic residues" evidence="2">
    <location>
        <begin position="270"/>
        <end position="285"/>
    </location>
</feature>
<dbReference type="AlphaFoldDB" id="A0A1V9ZGG3"/>
<proteinExistence type="predicted"/>
<feature type="coiled-coil region" evidence="1">
    <location>
        <begin position="168"/>
        <end position="209"/>
    </location>
</feature>
<keyword evidence="1" id="KW-0175">Coiled coil</keyword>
<name>A0A1V9ZGG3_ACHHY</name>
<evidence type="ECO:0000256" key="2">
    <source>
        <dbReference type="SAM" id="MobiDB-lite"/>
    </source>
</evidence>
<keyword evidence="4" id="KW-1185">Reference proteome</keyword>
<dbReference type="Proteomes" id="UP000243579">
    <property type="component" value="Unassembled WGS sequence"/>
</dbReference>
<dbReference type="OrthoDB" id="77937at2759"/>
<feature type="region of interest" description="Disordered" evidence="2">
    <location>
        <begin position="228"/>
        <end position="285"/>
    </location>
</feature>
<sequence length="285" mass="32348">MDLNCDRMQRKATSKAPARRRPEWNAYLTDAAAYQLNQDQLLKKKIQMLTKIPTELPRRTLHPTSGGRTTKPRDAFAAQLRRPPLLARANELHKQELQHEIDRMDKMLASLELQANEFDDYSALDHPPPEVEGQDISNLVADTTTNDTFNNDAAVARESDTHHLLSIVEQLQQELVQERQAREEQAALIQQLQESVAELSQAHATLREDFKHAVKHIVKLKHTVSTLQDPSLGHAREADRRAGKSANQENVLQANAPGTRHWTAPEDQEDDRRLLRSRAAAKDVN</sequence>
<gene>
    <name evidence="3" type="ORF">ACHHYP_12849</name>
</gene>
<protein>
    <submittedName>
        <fullName evidence="3">Uncharacterized protein</fullName>
    </submittedName>
</protein>
<dbReference type="EMBL" id="JNBR01000124">
    <property type="protein sequence ID" value="OQR97011.1"/>
    <property type="molecule type" value="Genomic_DNA"/>
</dbReference>
<organism evidence="3 4">
    <name type="scientific">Achlya hypogyna</name>
    <name type="common">Oomycete</name>
    <name type="synonym">Protoachlya hypogyna</name>
    <dbReference type="NCBI Taxonomy" id="1202772"/>
    <lineage>
        <taxon>Eukaryota</taxon>
        <taxon>Sar</taxon>
        <taxon>Stramenopiles</taxon>
        <taxon>Oomycota</taxon>
        <taxon>Saprolegniomycetes</taxon>
        <taxon>Saprolegniales</taxon>
        <taxon>Achlyaceae</taxon>
        <taxon>Achlya</taxon>
    </lineage>
</organism>
<evidence type="ECO:0000313" key="3">
    <source>
        <dbReference type="EMBL" id="OQR97011.1"/>
    </source>
</evidence>